<dbReference type="InParanoid" id="A0A507BB68"/>
<feature type="chain" id="PRO_5021476389" evidence="1">
    <location>
        <begin position="19"/>
        <end position="159"/>
    </location>
</feature>
<evidence type="ECO:0000256" key="1">
    <source>
        <dbReference type="SAM" id="SignalP"/>
    </source>
</evidence>
<dbReference type="RefSeq" id="XP_030998187.1">
    <property type="nucleotide sequence ID" value="XM_031138107.1"/>
</dbReference>
<gene>
    <name evidence="2" type="ORF">E0L32_003770</name>
</gene>
<dbReference type="Proteomes" id="UP000319257">
    <property type="component" value="Unassembled WGS sequence"/>
</dbReference>
<accession>A0A507BB68</accession>
<organism evidence="2 3">
    <name type="scientific">Thyridium curvatum</name>
    <dbReference type="NCBI Taxonomy" id="1093900"/>
    <lineage>
        <taxon>Eukaryota</taxon>
        <taxon>Fungi</taxon>
        <taxon>Dikarya</taxon>
        <taxon>Ascomycota</taxon>
        <taxon>Pezizomycotina</taxon>
        <taxon>Sordariomycetes</taxon>
        <taxon>Sordariomycetidae</taxon>
        <taxon>Thyridiales</taxon>
        <taxon>Thyridiaceae</taxon>
        <taxon>Thyridium</taxon>
    </lineage>
</organism>
<evidence type="ECO:0000313" key="3">
    <source>
        <dbReference type="Proteomes" id="UP000319257"/>
    </source>
</evidence>
<feature type="signal peptide" evidence="1">
    <location>
        <begin position="1"/>
        <end position="18"/>
    </location>
</feature>
<dbReference type="OrthoDB" id="5242644at2759"/>
<dbReference type="GeneID" id="41971217"/>
<keyword evidence="1" id="KW-0732">Signal</keyword>
<protein>
    <submittedName>
        <fullName evidence="2">Uncharacterized protein</fullName>
    </submittedName>
</protein>
<reference evidence="2 3" key="1">
    <citation type="submission" date="2019-06" db="EMBL/GenBank/DDBJ databases">
        <title>Draft genome sequence of the filamentous fungus Phialemoniopsis curvata isolated from diesel fuel.</title>
        <authorList>
            <person name="Varaljay V.A."/>
            <person name="Lyon W.J."/>
            <person name="Crouch A.L."/>
            <person name="Drake C.E."/>
            <person name="Hollomon J.M."/>
            <person name="Nadeau L.J."/>
            <person name="Nunn H.S."/>
            <person name="Stevenson B.S."/>
            <person name="Bojanowski C.L."/>
            <person name="Crookes-Goodson W.J."/>
        </authorList>
    </citation>
    <scope>NUCLEOTIDE SEQUENCE [LARGE SCALE GENOMIC DNA]</scope>
    <source>
        <strain evidence="2 3">D216</strain>
    </source>
</reference>
<evidence type="ECO:0000313" key="2">
    <source>
        <dbReference type="EMBL" id="TPX16476.1"/>
    </source>
</evidence>
<name>A0A507BB68_9PEZI</name>
<dbReference type="AlphaFoldDB" id="A0A507BB68"/>
<sequence>MKYLTVIAVPFLAGQALASLNCTVVSPTLTKRYCEWDGCQAYETAVASDIVHAGCRADCDTNEDPWLKLYDGSYIRAADKDTIKDCRYHCVPFPITGLPHCYEEAGKRAPTNCADSSASGLASKIPAPQTLGTEPPPFSDIVTKCSLGTAKRTAAPLVA</sequence>
<proteinExistence type="predicted"/>
<keyword evidence="3" id="KW-1185">Reference proteome</keyword>
<comment type="caution">
    <text evidence="2">The sequence shown here is derived from an EMBL/GenBank/DDBJ whole genome shotgun (WGS) entry which is preliminary data.</text>
</comment>
<dbReference type="EMBL" id="SKBQ01000017">
    <property type="protein sequence ID" value="TPX16476.1"/>
    <property type="molecule type" value="Genomic_DNA"/>
</dbReference>